<dbReference type="AlphaFoldDB" id="A0A6I9R592"/>
<keyword evidence="5 8" id="KW-0863">Zinc-finger</keyword>
<keyword evidence="3" id="KW-0808">Transferase</keyword>
<evidence type="ECO:0000256" key="9">
    <source>
        <dbReference type="SAM" id="MobiDB-lite"/>
    </source>
</evidence>
<gene>
    <name evidence="12" type="primary">LOC105044619</name>
</gene>
<feature type="region of interest" description="Disordered" evidence="9">
    <location>
        <begin position="217"/>
        <end position="236"/>
    </location>
</feature>
<dbReference type="SUPFAM" id="SSF57850">
    <property type="entry name" value="RING/U-box"/>
    <property type="match status" value="1"/>
</dbReference>
<evidence type="ECO:0000256" key="3">
    <source>
        <dbReference type="ARBA" id="ARBA00022679"/>
    </source>
</evidence>
<dbReference type="GO" id="GO:0061630">
    <property type="term" value="F:ubiquitin protein ligase activity"/>
    <property type="evidence" value="ECO:0007669"/>
    <property type="project" value="UniProtKB-EC"/>
</dbReference>
<dbReference type="PROSITE" id="PS50089">
    <property type="entry name" value="ZF_RING_2"/>
    <property type="match status" value="1"/>
</dbReference>
<dbReference type="Proteomes" id="UP000504607">
    <property type="component" value="Chromosome 5"/>
</dbReference>
<evidence type="ECO:0000256" key="6">
    <source>
        <dbReference type="ARBA" id="ARBA00022786"/>
    </source>
</evidence>
<dbReference type="PANTHER" id="PTHR22937:SF65">
    <property type="entry name" value="E3 UBIQUITIN-PROTEIN LIGASE ARK2C"/>
    <property type="match status" value="1"/>
</dbReference>
<dbReference type="InParanoid" id="A0A6I9R592"/>
<dbReference type="GO" id="GO:0008270">
    <property type="term" value="F:zinc ion binding"/>
    <property type="evidence" value="ECO:0007669"/>
    <property type="project" value="UniProtKB-KW"/>
</dbReference>
<dbReference type="Pfam" id="PF13639">
    <property type="entry name" value="zf-RING_2"/>
    <property type="match status" value="1"/>
</dbReference>
<dbReference type="RefSeq" id="XP_010920873.1">
    <property type="nucleotide sequence ID" value="XM_010922571.2"/>
</dbReference>
<comment type="catalytic activity">
    <reaction evidence="1">
        <text>S-ubiquitinyl-[E2 ubiquitin-conjugating enzyme]-L-cysteine + [acceptor protein]-L-lysine = [E2 ubiquitin-conjugating enzyme]-L-cysteine + N(6)-ubiquitinyl-[acceptor protein]-L-lysine.</text>
        <dbReference type="EC" id="2.3.2.27"/>
    </reaction>
</comment>
<evidence type="ECO:0000313" key="11">
    <source>
        <dbReference type="Proteomes" id="UP000504607"/>
    </source>
</evidence>
<accession>A0A6I9R592</accession>
<keyword evidence="7" id="KW-0862">Zinc</keyword>
<dbReference type="Gene3D" id="3.30.40.10">
    <property type="entry name" value="Zinc/RING finger domain, C3HC4 (zinc finger)"/>
    <property type="match status" value="1"/>
</dbReference>
<evidence type="ECO:0000256" key="8">
    <source>
        <dbReference type="PROSITE-ProRule" id="PRU00175"/>
    </source>
</evidence>
<evidence type="ECO:0000256" key="4">
    <source>
        <dbReference type="ARBA" id="ARBA00022723"/>
    </source>
</evidence>
<dbReference type="OrthoDB" id="8062037at2759"/>
<keyword evidence="11" id="KW-1185">Reference proteome</keyword>
<dbReference type="PANTHER" id="PTHR22937">
    <property type="entry name" value="E3 UBIQUITIN-PROTEIN LIGASE RNF165"/>
    <property type="match status" value="1"/>
</dbReference>
<dbReference type="EC" id="2.3.2.27" evidence="2"/>
<dbReference type="InterPro" id="IPR045191">
    <property type="entry name" value="MBR1/2-like"/>
</dbReference>
<protein>
    <recommendedName>
        <fullName evidence="2">RING-type E3 ubiquitin transferase</fullName>
        <ecNumber evidence="2">2.3.2.27</ecNumber>
    </recommendedName>
</protein>
<feature type="domain" description="RING-type" evidence="10">
    <location>
        <begin position="476"/>
        <end position="517"/>
    </location>
</feature>
<organism evidence="11 12">
    <name type="scientific">Elaeis guineensis var. tenera</name>
    <name type="common">Oil palm</name>
    <dbReference type="NCBI Taxonomy" id="51953"/>
    <lineage>
        <taxon>Eukaryota</taxon>
        <taxon>Viridiplantae</taxon>
        <taxon>Streptophyta</taxon>
        <taxon>Embryophyta</taxon>
        <taxon>Tracheophyta</taxon>
        <taxon>Spermatophyta</taxon>
        <taxon>Magnoliopsida</taxon>
        <taxon>Liliopsida</taxon>
        <taxon>Arecaceae</taxon>
        <taxon>Arecoideae</taxon>
        <taxon>Cocoseae</taxon>
        <taxon>Elaeidinae</taxon>
        <taxon>Elaeis</taxon>
    </lineage>
</organism>
<keyword evidence="4" id="KW-0479">Metal-binding</keyword>
<feature type="compositionally biased region" description="Polar residues" evidence="9">
    <location>
        <begin position="222"/>
        <end position="236"/>
    </location>
</feature>
<evidence type="ECO:0000256" key="2">
    <source>
        <dbReference type="ARBA" id="ARBA00012483"/>
    </source>
</evidence>
<sequence length="530" mass="58843">MVHRSSSSASQPSEMDHIYSWNRQNSNPQLRLGNNSFMPSMDNSANGVNSVAYNIAPTTNGHPTSSFSLDYLNYRAANPQRFQNMHSSSAGSCIRLAPNHAPHMPCYNWPVIGDGCNTVNPQIDNRRATFKRKSPEMPLVAERANVSGYCYAGSSSNFPISSDGLQPKPIPPRQYWPSNSMYTVPNYRSDNVLTVGEGSQRNVRRRHGHTFHLEHNPAGAYPSSNMPHHSSSTGSMSGPIMAEQWNQTRVSGTPQGRSLFSENGYYNHEPNQSLVASNINNGTAAMNAVYHPNIIRNWGSLPNLHVPPPQGMVPGQSNHYQRMAIHRTISSHPIMRFAATSAEGGATSEVEAAVSSRQPWPLPIIGHSGNVRGGRARNFYDTFHSLFNEANPYDRWVSEGIVMLDQPTFYDPSNLFDQHRDLRLDIDNMSYEELLALEESIGNVSTGLSEDRLSACLIKRVHCSNQTHDDQEERSCAICLEGYNDGDNLGSIKCGHDFHVGCIKKWLEIKNVCPICKASALEDISEEKQN</sequence>
<keyword evidence="6" id="KW-0833">Ubl conjugation pathway</keyword>
<evidence type="ECO:0000256" key="1">
    <source>
        <dbReference type="ARBA" id="ARBA00000900"/>
    </source>
</evidence>
<evidence type="ECO:0000259" key="10">
    <source>
        <dbReference type="PROSITE" id="PS50089"/>
    </source>
</evidence>
<proteinExistence type="predicted"/>
<dbReference type="InterPro" id="IPR001841">
    <property type="entry name" value="Znf_RING"/>
</dbReference>
<dbReference type="SMART" id="SM00184">
    <property type="entry name" value="RING"/>
    <property type="match status" value="1"/>
</dbReference>
<evidence type="ECO:0000256" key="7">
    <source>
        <dbReference type="ARBA" id="ARBA00022833"/>
    </source>
</evidence>
<dbReference type="InterPro" id="IPR013083">
    <property type="entry name" value="Znf_RING/FYVE/PHD"/>
</dbReference>
<name>A0A6I9R592_ELAGV</name>
<evidence type="ECO:0000313" key="12">
    <source>
        <dbReference type="RefSeq" id="XP_010920873.1"/>
    </source>
</evidence>
<dbReference type="FunCoup" id="A0A6I9R592">
    <property type="interactions" value="1130"/>
</dbReference>
<evidence type="ECO:0000256" key="5">
    <source>
        <dbReference type="ARBA" id="ARBA00022771"/>
    </source>
</evidence>
<reference evidence="12" key="1">
    <citation type="submission" date="2025-08" db="UniProtKB">
        <authorList>
            <consortium name="RefSeq"/>
        </authorList>
    </citation>
    <scope>IDENTIFICATION</scope>
</reference>